<proteinExistence type="predicted"/>
<dbReference type="Proteomes" id="UP000002640">
    <property type="component" value="Unassembled WGS sequence"/>
</dbReference>
<name>G4ZLP2_PHYSP</name>
<dbReference type="InterPro" id="IPR009003">
    <property type="entry name" value="Peptidase_S1_PA"/>
</dbReference>
<dbReference type="Pfam" id="PF13365">
    <property type="entry name" value="Trypsin_2"/>
    <property type="match status" value="1"/>
</dbReference>
<keyword evidence="2" id="KW-0732">Signal</keyword>
<dbReference type="PANTHER" id="PTHR36234:SF5">
    <property type="entry name" value="LYSYL ENDOPEPTIDASE"/>
    <property type="match status" value="1"/>
</dbReference>
<dbReference type="RefSeq" id="XP_009528684.1">
    <property type="nucleotide sequence ID" value="XM_009530389.1"/>
</dbReference>
<evidence type="ECO:0000256" key="1">
    <source>
        <dbReference type="ARBA" id="ARBA00023026"/>
    </source>
</evidence>
<dbReference type="InParanoid" id="G4ZLP2"/>
<dbReference type="PANTHER" id="PTHR36234">
    <property type="entry name" value="LYSYL ENDOPEPTIDASE"/>
    <property type="match status" value="1"/>
</dbReference>
<organism evidence="3 4">
    <name type="scientific">Phytophthora sojae (strain P6497)</name>
    <name type="common">Soybean stem and root rot agent</name>
    <name type="synonym">Phytophthora megasperma f. sp. glycines</name>
    <dbReference type="NCBI Taxonomy" id="1094619"/>
    <lineage>
        <taxon>Eukaryota</taxon>
        <taxon>Sar</taxon>
        <taxon>Stramenopiles</taxon>
        <taxon>Oomycota</taxon>
        <taxon>Peronosporomycetes</taxon>
        <taxon>Peronosporales</taxon>
        <taxon>Peronosporaceae</taxon>
        <taxon>Phytophthora</taxon>
    </lineage>
</organism>
<dbReference type="Gene3D" id="2.40.10.10">
    <property type="entry name" value="Trypsin-like serine proteases"/>
    <property type="match status" value="2"/>
</dbReference>
<keyword evidence="1" id="KW-0843">Virulence</keyword>
<dbReference type="AlphaFoldDB" id="G4ZLP2"/>
<dbReference type="OMA" id="GSASCTW"/>
<keyword evidence="4" id="KW-1185">Reference proteome</keyword>
<gene>
    <name evidence="3" type="ORF">PHYSODRAFT_333226</name>
</gene>
<dbReference type="InterPro" id="IPR043504">
    <property type="entry name" value="Peptidase_S1_PA_chymotrypsin"/>
</dbReference>
<protein>
    <recommendedName>
        <fullName evidence="5">Serine protease</fullName>
    </recommendedName>
</protein>
<evidence type="ECO:0000313" key="4">
    <source>
        <dbReference type="Proteomes" id="UP000002640"/>
    </source>
</evidence>
<feature type="chain" id="PRO_5003472647" description="Serine protease" evidence="2">
    <location>
        <begin position="23"/>
        <end position="666"/>
    </location>
</feature>
<evidence type="ECO:0000256" key="2">
    <source>
        <dbReference type="SAM" id="SignalP"/>
    </source>
</evidence>
<evidence type="ECO:0008006" key="5">
    <source>
        <dbReference type="Google" id="ProtNLM"/>
    </source>
</evidence>
<sequence length="666" mass="71160">MGVFGCITLLLVLTCAATSTSSETPACKTVATAIPTEPEVVPVIPSNASNSGSSDSNLRTVNIGMGCPEFQIAFDSATPGNSLPFKSFTLTKGTGYAYVELHFSKLWVPRGTSVVLRAVEGFDVADTKLNLSTTYPSGRVYSDVVAPPVLSKEFRLEFYRNEASRNTTDVDLTTDDFNVTDSKSKCFGFVVASYYYVLVDDSNPLVATVESVCAADNTNEAVCYYDDSTTRTAYLAARSVARLFIRKGRNMFASCTGWLLGNQGHLMTNYHCVATQAEASTTTVELMLEAGKCNGSASCTWKECKGSMVAVTTKLVHANEALDYALLKLPSNGAQVAQTYGYLRLKTRAGVVGEQLYIPQHPLGNRKRIALVDDYTSNVALLSLSATSCGTTGYSYSGDTQSGSSGSPVLSYSDHGVVALHHCGDMCGNTGIPAKSIVADLKAHGIDVAAFDGVDDGLSPSSNFERFPAYTPPVPAVVLPLTSRLKLDGAISLAAGFVSIEKVEFTLSKDTDIMFDVFSVEMADNDTFVDLNGDCRATYLDSMIYLFPVGDPTPVFSADDGCVDGTLKDGSVSFRDPSKRTFLKKGSYILAIAPTGSSEEDALAGETKADYAPELYTCRARGSYGSYRLEISSTVGDNPFTFTKLPRAIVINPKSCKKPTGLICSI</sequence>
<dbReference type="EMBL" id="JH159155">
    <property type="protein sequence ID" value="EGZ14935.1"/>
    <property type="molecule type" value="Genomic_DNA"/>
</dbReference>
<feature type="signal peptide" evidence="2">
    <location>
        <begin position="1"/>
        <end position="22"/>
    </location>
</feature>
<dbReference type="SUPFAM" id="SSF50494">
    <property type="entry name" value="Trypsin-like serine proteases"/>
    <property type="match status" value="1"/>
</dbReference>
<evidence type="ECO:0000313" key="3">
    <source>
        <dbReference type="EMBL" id="EGZ14935.1"/>
    </source>
</evidence>
<dbReference type="KEGG" id="psoj:PHYSODRAFT_333226"/>
<accession>G4ZLP2</accession>
<reference evidence="3 4" key="1">
    <citation type="journal article" date="2006" name="Science">
        <title>Phytophthora genome sequences uncover evolutionary origins and mechanisms of pathogenesis.</title>
        <authorList>
            <person name="Tyler B.M."/>
            <person name="Tripathy S."/>
            <person name="Zhang X."/>
            <person name="Dehal P."/>
            <person name="Jiang R.H."/>
            <person name="Aerts A."/>
            <person name="Arredondo F.D."/>
            <person name="Baxter L."/>
            <person name="Bensasson D."/>
            <person name="Beynon J.L."/>
            <person name="Chapman J."/>
            <person name="Damasceno C.M."/>
            <person name="Dorrance A.E."/>
            <person name="Dou D."/>
            <person name="Dickerman A.W."/>
            <person name="Dubchak I.L."/>
            <person name="Garbelotto M."/>
            <person name="Gijzen M."/>
            <person name="Gordon S.G."/>
            <person name="Govers F."/>
            <person name="Grunwald N.J."/>
            <person name="Huang W."/>
            <person name="Ivors K.L."/>
            <person name="Jones R.W."/>
            <person name="Kamoun S."/>
            <person name="Krampis K."/>
            <person name="Lamour K.H."/>
            <person name="Lee M.K."/>
            <person name="McDonald W.H."/>
            <person name="Medina M."/>
            <person name="Meijer H.J."/>
            <person name="Nordberg E.K."/>
            <person name="Maclean D.J."/>
            <person name="Ospina-Giraldo M.D."/>
            <person name="Morris P.F."/>
            <person name="Phuntumart V."/>
            <person name="Putnam N.H."/>
            <person name="Rash S."/>
            <person name="Rose J.K."/>
            <person name="Sakihama Y."/>
            <person name="Salamov A.A."/>
            <person name="Savidor A."/>
            <person name="Scheuring C.F."/>
            <person name="Smith B.M."/>
            <person name="Sobral B.W."/>
            <person name="Terry A."/>
            <person name="Torto-Alalibo T.A."/>
            <person name="Win J."/>
            <person name="Xu Z."/>
            <person name="Zhang H."/>
            <person name="Grigoriev I.V."/>
            <person name="Rokhsar D.S."/>
            <person name="Boore J.L."/>
        </authorList>
    </citation>
    <scope>NUCLEOTIDE SEQUENCE [LARGE SCALE GENOMIC DNA]</scope>
    <source>
        <strain evidence="3 4">P6497</strain>
    </source>
</reference>
<dbReference type="GeneID" id="20646626"/>